<dbReference type="AlphaFoldDB" id="A0AAV2G2W2"/>
<evidence type="ECO:0000313" key="1">
    <source>
        <dbReference type="EMBL" id="CAL1405000.1"/>
    </source>
</evidence>
<dbReference type="EMBL" id="OZ034821">
    <property type="protein sequence ID" value="CAL1405000.1"/>
    <property type="molecule type" value="Genomic_DNA"/>
</dbReference>
<dbReference type="Proteomes" id="UP001497516">
    <property type="component" value="Chromosome 8"/>
</dbReference>
<reference evidence="1 2" key="1">
    <citation type="submission" date="2024-04" db="EMBL/GenBank/DDBJ databases">
        <authorList>
            <person name="Fracassetti M."/>
        </authorList>
    </citation>
    <scope>NUCLEOTIDE SEQUENCE [LARGE SCALE GENOMIC DNA]</scope>
</reference>
<sequence length="92" mass="10312">MPCPSQASKELYYCNTTESQNRSDSYSENHVALRKLDLDQTAVEKSKELQIPSTVSGSGGLPLINPRDFNRLLRRMSGGGNRRREEGIRVLS</sequence>
<gene>
    <name evidence="1" type="ORF">LTRI10_LOCUS44812</name>
</gene>
<keyword evidence="2" id="KW-1185">Reference proteome</keyword>
<name>A0AAV2G2W2_9ROSI</name>
<accession>A0AAV2G2W2</accession>
<evidence type="ECO:0000313" key="2">
    <source>
        <dbReference type="Proteomes" id="UP001497516"/>
    </source>
</evidence>
<proteinExistence type="predicted"/>
<organism evidence="1 2">
    <name type="scientific">Linum trigynum</name>
    <dbReference type="NCBI Taxonomy" id="586398"/>
    <lineage>
        <taxon>Eukaryota</taxon>
        <taxon>Viridiplantae</taxon>
        <taxon>Streptophyta</taxon>
        <taxon>Embryophyta</taxon>
        <taxon>Tracheophyta</taxon>
        <taxon>Spermatophyta</taxon>
        <taxon>Magnoliopsida</taxon>
        <taxon>eudicotyledons</taxon>
        <taxon>Gunneridae</taxon>
        <taxon>Pentapetalae</taxon>
        <taxon>rosids</taxon>
        <taxon>fabids</taxon>
        <taxon>Malpighiales</taxon>
        <taxon>Linaceae</taxon>
        <taxon>Linum</taxon>
    </lineage>
</organism>
<protein>
    <submittedName>
        <fullName evidence="1">Uncharacterized protein</fullName>
    </submittedName>
</protein>